<gene>
    <name evidence="1" type="ORF">UFOVP1128_22</name>
    <name evidence="2" type="ORF">UFOVP1237_24</name>
    <name evidence="3" type="ORF">UFOVP1489_38</name>
    <name evidence="4" type="ORF">UFOVP1575_21</name>
</gene>
<organism evidence="1">
    <name type="scientific">uncultured Caudovirales phage</name>
    <dbReference type="NCBI Taxonomy" id="2100421"/>
    <lineage>
        <taxon>Viruses</taxon>
        <taxon>Duplodnaviria</taxon>
        <taxon>Heunggongvirae</taxon>
        <taxon>Uroviricota</taxon>
        <taxon>Caudoviricetes</taxon>
        <taxon>Peduoviridae</taxon>
        <taxon>Maltschvirus</taxon>
        <taxon>Maltschvirus maltsch</taxon>
    </lineage>
</organism>
<evidence type="ECO:0000313" key="2">
    <source>
        <dbReference type="EMBL" id="CAB4192307.1"/>
    </source>
</evidence>
<dbReference type="EMBL" id="LR798418">
    <property type="protein sequence ID" value="CAB5230436.1"/>
    <property type="molecule type" value="Genomic_DNA"/>
</dbReference>
<dbReference type="EMBL" id="LR797438">
    <property type="protein sequence ID" value="CAB4216343.1"/>
    <property type="molecule type" value="Genomic_DNA"/>
</dbReference>
<evidence type="ECO:0000313" key="1">
    <source>
        <dbReference type="EMBL" id="CAB4184580.1"/>
    </source>
</evidence>
<accession>A0A6J5QIW5</accession>
<evidence type="ECO:0000313" key="3">
    <source>
        <dbReference type="EMBL" id="CAB4216343.1"/>
    </source>
</evidence>
<dbReference type="EMBL" id="LR797065">
    <property type="protein sequence ID" value="CAB4184580.1"/>
    <property type="molecule type" value="Genomic_DNA"/>
</dbReference>
<evidence type="ECO:0000313" key="4">
    <source>
        <dbReference type="EMBL" id="CAB5230436.1"/>
    </source>
</evidence>
<sequence>MHPADKVIKIINLIEKNHFGNGGAGVRARNRRLARMLAALTEYTDLTVSEAGRTLGMCKDRAFNMQKKWAGMPDEEKDSYMAYLDSKLDA</sequence>
<reference evidence="1" key="1">
    <citation type="submission" date="2020-05" db="EMBL/GenBank/DDBJ databases">
        <authorList>
            <person name="Chiriac C."/>
            <person name="Salcher M."/>
            <person name="Ghai R."/>
            <person name="Kavagutti S V."/>
        </authorList>
    </citation>
    <scope>NUCLEOTIDE SEQUENCE</scope>
</reference>
<proteinExistence type="predicted"/>
<protein>
    <submittedName>
        <fullName evidence="1">Uncharacterized protein</fullName>
    </submittedName>
</protein>
<name>A0A6J5QIW5_9CAUD</name>
<dbReference type="EMBL" id="LR797184">
    <property type="protein sequence ID" value="CAB4192307.1"/>
    <property type="molecule type" value="Genomic_DNA"/>
</dbReference>